<reference evidence="2" key="1">
    <citation type="submission" date="2022-04" db="EMBL/GenBank/DDBJ databases">
        <title>Carnegiea gigantea Genome sequencing and assembly v2.</title>
        <authorList>
            <person name="Copetti D."/>
            <person name="Sanderson M.J."/>
            <person name="Burquez A."/>
            <person name="Wojciechowski M.F."/>
        </authorList>
    </citation>
    <scope>NUCLEOTIDE SEQUENCE</scope>
    <source>
        <strain evidence="2">SGP5-SGP5p</strain>
        <tissue evidence="2">Aerial part</tissue>
    </source>
</reference>
<dbReference type="AlphaFoldDB" id="A0A9Q1Q9R4"/>
<gene>
    <name evidence="2" type="ORF">Cgig2_019818</name>
</gene>
<dbReference type="EMBL" id="JAKOGI010000521">
    <property type="protein sequence ID" value="KAJ8433709.1"/>
    <property type="molecule type" value="Genomic_DNA"/>
</dbReference>
<sequence>MVWSDLTAINYALNLGELKRGQVEVKHVIESIINDIVVLIGMFKPSLGYTESIIEKIYFKKPKLEFKDSLVSIETDEEVHELIVLYKSFDYVSLYVEHDDEVWPAKSVNNDNESDDGHSYYMVDDKYDDYGSDVKDEEVAQNRAQKKKEMHDEVVADLEGPRNENKENWGKSNAFDDMYVYYQDSNDANSSVISESDDDDVGKGRKKKKKRAITYSQYNTISSNKGAKLELGRNFIDNEELRKAIENYCIMKGYDIRITHTNRNRFPAFCNGEGLCILVDCRSK</sequence>
<name>A0A9Q1Q9R4_9CARY</name>
<keyword evidence="3" id="KW-1185">Reference proteome</keyword>
<dbReference type="InterPro" id="IPR004332">
    <property type="entry name" value="Transposase_MuDR"/>
</dbReference>
<dbReference type="Pfam" id="PF03108">
    <property type="entry name" value="DBD_Tnp_Mut"/>
    <property type="match status" value="1"/>
</dbReference>
<protein>
    <recommendedName>
        <fullName evidence="1">Transposase MuDR plant domain-containing protein</fullName>
    </recommendedName>
</protein>
<evidence type="ECO:0000313" key="3">
    <source>
        <dbReference type="Proteomes" id="UP001153076"/>
    </source>
</evidence>
<comment type="caution">
    <text evidence="2">The sequence shown here is derived from an EMBL/GenBank/DDBJ whole genome shotgun (WGS) entry which is preliminary data.</text>
</comment>
<dbReference type="Proteomes" id="UP001153076">
    <property type="component" value="Unassembled WGS sequence"/>
</dbReference>
<organism evidence="2 3">
    <name type="scientific">Carnegiea gigantea</name>
    <dbReference type="NCBI Taxonomy" id="171969"/>
    <lineage>
        <taxon>Eukaryota</taxon>
        <taxon>Viridiplantae</taxon>
        <taxon>Streptophyta</taxon>
        <taxon>Embryophyta</taxon>
        <taxon>Tracheophyta</taxon>
        <taxon>Spermatophyta</taxon>
        <taxon>Magnoliopsida</taxon>
        <taxon>eudicotyledons</taxon>
        <taxon>Gunneridae</taxon>
        <taxon>Pentapetalae</taxon>
        <taxon>Caryophyllales</taxon>
        <taxon>Cactineae</taxon>
        <taxon>Cactaceae</taxon>
        <taxon>Cactoideae</taxon>
        <taxon>Echinocereeae</taxon>
        <taxon>Carnegiea</taxon>
    </lineage>
</organism>
<accession>A0A9Q1Q9R4</accession>
<evidence type="ECO:0000259" key="1">
    <source>
        <dbReference type="Pfam" id="PF03108"/>
    </source>
</evidence>
<feature type="domain" description="Transposase MuDR plant" evidence="1">
    <location>
        <begin position="228"/>
        <end position="274"/>
    </location>
</feature>
<proteinExistence type="predicted"/>
<evidence type="ECO:0000313" key="2">
    <source>
        <dbReference type="EMBL" id="KAJ8433709.1"/>
    </source>
</evidence>